<feature type="transmembrane region" description="Helical" evidence="1">
    <location>
        <begin position="261"/>
        <end position="281"/>
    </location>
</feature>
<dbReference type="GO" id="GO:0016020">
    <property type="term" value="C:membrane"/>
    <property type="evidence" value="ECO:0007669"/>
    <property type="project" value="InterPro"/>
</dbReference>
<dbReference type="Pfam" id="PF00990">
    <property type="entry name" value="GGDEF"/>
    <property type="match status" value="1"/>
</dbReference>
<feature type="domain" description="GGDEF" evidence="4">
    <location>
        <begin position="500"/>
        <end position="632"/>
    </location>
</feature>
<dbReference type="Gene3D" id="3.30.70.270">
    <property type="match status" value="1"/>
</dbReference>
<dbReference type="CDD" id="cd01949">
    <property type="entry name" value="GGDEF"/>
    <property type="match status" value="1"/>
</dbReference>
<sequence>MKLYKKSLTIVILIFLSSIIIIGVLSKTYIIKKFNTIEIDYNISKTEQLLQLINKDIKNTYNLNQDYGMWDNAYKFVNNRNNNYIEAIISENNIFENFNIDLMILVDKNNNILLMQYYNKNYTLSEKNINHISSIAISNLKSTYPLKGLIKLDNSLLLMTSSPITDSFNSKPPNGAMIFIKFLTKENINKLYGSNINFQIIDYKNLDSVIYKKNNIYLVERNNEILEGYGIIKDIFNNDSFMIKTNINRDIYLAAKKNIKFFMFNIFILGVFMTILFIEILNKLILKRIHTIEKTLNYVSKTADLSVRLSMEGNDEITSLNKNFNNMFNILERSQEQIIENQKKYNYLFSSVITNFSYNKIVKNNNSDIIDFKIVEINNYFSELLNADKKNIVGQNISSFIPSILNENPILAKSIKKISSVGGKETLEEIYIEELRKWFSAVVYSMELDYFALLLTDITESKKDKEKILGLAYYDSLTGLSNRKKIIETINKTIENYPDEKFAVLFIDLDHFKSINDTLGHDVGDYVLEKVSARFKMLLDPKHKIGRLGGDEFIIVQYIDSISDAEKLAGKICTTLTHPIKYKEDDLFIGASVGISVYPDDGKDTSTLMKNADAAMYVAKKNGGYKYEVYSRRMNERALDDLILENRLRRALEKNELLIYFQPIYSLKTNKIIAAESLVRWKFNDKIIPPNQFIPLAKNIGEIANIDNWVLNKACYKCNLWQKYNNKHLYVSVNISFKQMKNKNFIDDVLNILKTTKLSPKYLCLEITEDEAMEDVDLSIKTLKTFKKHGIKISLDDFGTGYSSLSYVTKLPIDNIKIDKSILANVHRDNKSFQIVKSIILMSKSLDINVVAEGVETIEQLEILKELGCDFIQGFYIAKPLPIKTFEKNFIL</sequence>
<evidence type="ECO:0000259" key="4">
    <source>
        <dbReference type="PROSITE" id="PS50887"/>
    </source>
</evidence>
<dbReference type="InterPro" id="IPR003660">
    <property type="entry name" value="HAMP_dom"/>
</dbReference>
<dbReference type="PANTHER" id="PTHR33121:SF71">
    <property type="entry name" value="OXYGEN SENSOR PROTEIN DOSP"/>
    <property type="match status" value="1"/>
</dbReference>
<dbReference type="RefSeq" id="WP_078054444.1">
    <property type="nucleotide sequence ID" value="NZ_MRAE01000003.1"/>
</dbReference>
<dbReference type="EMBL" id="MRAE01000003">
    <property type="protein sequence ID" value="OOO69651.1"/>
    <property type="molecule type" value="Genomic_DNA"/>
</dbReference>
<dbReference type="NCBIfam" id="TIGR00254">
    <property type="entry name" value="GGDEF"/>
    <property type="match status" value="1"/>
</dbReference>
<dbReference type="InterPro" id="IPR035919">
    <property type="entry name" value="EAL_sf"/>
</dbReference>
<dbReference type="SUPFAM" id="SSF55073">
    <property type="entry name" value="Nucleotide cyclase"/>
    <property type="match status" value="1"/>
</dbReference>
<organism evidence="5 6">
    <name type="scientific">Clostridium tepidum</name>
    <dbReference type="NCBI Taxonomy" id="1962263"/>
    <lineage>
        <taxon>Bacteria</taxon>
        <taxon>Bacillati</taxon>
        <taxon>Bacillota</taxon>
        <taxon>Clostridia</taxon>
        <taxon>Eubacteriales</taxon>
        <taxon>Clostridiaceae</taxon>
        <taxon>Clostridium</taxon>
    </lineage>
</organism>
<name>A0A1S9IH48_9CLOT</name>
<evidence type="ECO:0000256" key="1">
    <source>
        <dbReference type="SAM" id="Phobius"/>
    </source>
</evidence>
<dbReference type="InterPro" id="IPR000160">
    <property type="entry name" value="GGDEF_dom"/>
</dbReference>
<dbReference type="OrthoDB" id="9762141at2"/>
<dbReference type="SMART" id="SM00052">
    <property type="entry name" value="EAL"/>
    <property type="match status" value="1"/>
</dbReference>
<dbReference type="InterPro" id="IPR043128">
    <property type="entry name" value="Rev_trsase/Diguanyl_cyclase"/>
</dbReference>
<dbReference type="CDD" id="cd06225">
    <property type="entry name" value="HAMP"/>
    <property type="match status" value="1"/>
</dbReference>
<feature type="domain" description="EAL" evidence="2">
    <location>
        <begin position="641"/>
        <end position="892"/>
    </location>
</feature>
<comment type="caution">
    <text evidence="5">The sequence shown here is derived from an EMBL/GenBank/DDBJ whole genome shotgun (WGS) entry which is preliminary data.</text>
</comment>
<evidence type="ECO:0000259" key="2">
    <source>
        <dbReference type="PROSITE" id="PS50883"/>
    </source>
</evidence>
<gene>
    <name evidence="5" type="ORF">BS638_02315</name>
</gene>
<dbReference type="PROSITE" id="PS50883">
    <property type="entry name" value="EAL"/>
    <property type="match status" value="1"/>
</dbReference>
<evidence type="ECO:0000313" key="6">
    <source>
        <dbReference type="Proteomes" id="UP000190256"/>
    </source>
</evidence>
<evidence type="ECO:0000313" key="5">
    <source>
        <dbReference type="EMBL" id="OOO69651.1"/>
    </source>
</evidence>
<protein>
    <submittedName>
        <fullName evidence="5">Bifunctional diguanylate cyclase/phosphodiesterase</fullName>
    </submittedName>
</protein>
<dbReference type="SUPFAM" id="SSF141868">
    <property type="entry name" value="EAL domain-like"/>
    <property type="match status" value="1"/>
</dbReference>
<dbReference type="Gene3D" id="6.10.340.10">
    <property type="match status" value="1"/>
</dbReference>
<dbReference type="Pfam" id="PF05228">
    <property type="entry name" value="CHASE4"/>
    <property type="match status" value="1"/>
</dbReference>
<dbReference type="GO" id="GO:0071111">
    <property type="term" value="F:cyclic-guanylate-specific phosphodiesterase activity"/>
    <property type="evidence" value="ECO:0007669"/>
    <property type="project" value="InterPro"/>
</dbReference>
<dbReference type="InterPro" id="IPR001633">
    <property type="entry name" value="EAL_dom"/>
</dbReference>
<proteinExistence type="predicted"/>
<dbReference type="SMART" id="SM00304">
    <property type="entry name" value="HAMP"/>
    <property type="match status" value="1"/>
</dbReference>
<dbReference type="SMART" id="SM00267">
    <property type="entry name" value="GGDEF"/>
    <property type="match status" value="1"/>
</dbReference>
<dbReference type="InterPro" id="IPR050706">
    <property type="entry name" value="Cyclic-di-GMP_PDE-like"/>
</dbReference>
<accession>A0A1S9IH48</accession>
<dbReference type="Gene3D" id="3.20.20.450">
    <property type="entry name" value="EAL domain"/>
    <property type="match status" value="1"/>
</dbReference>
<dbReference type="InterPro" id="IPR029787">
    <property type="entry name" value="Nucleotide_cyclase"/>
</dbReference>
<keyword evidence="1" id="KW-0472">Membrane</keyword>
<feature type="domain" description="HAMP" evidence="3">
    <location>
        <begin position="283"/>
        <end position="336"/>
    </location>
</feature>
<dbReference type="AlphaFoldDB" id="A0A1S9IH48"/>
<dbReference type="Pfam" id="PF00563">
    <property type="entry name" value="EAL"/>
    <property type="match status" value="1"/>
</dbReference>
<dbReference type="GO" id="GO:0007165">
    <property type="term" value="P:signal transduction"/>
    <property type="evidence" value="ECO:0007669"/>
    <property type="project" value="InterPro"/>
</dbReference>
<keyword evidence="1" id="KW-0812">Transmembrane</keyword>
<dbReference type="PANTHER" id="PTHR33121">
    <property type="entry name" value="CYCLIC DI-GMP PHOSPHODIESTERASE PDEF"/>
    <property type="match status" value="1"/>
</dbReference>
<reference evidence="5 6" key="1">
    <citation type="submission" date="2016-12" db="EMBL/GenBank/DDBJ databases">
        <title>Clostridium tepidum sp. nov., a close relative of Clostridium sporogenes and Clostridium botulinum Group I.</title>
        <authorList>
            <person name="Dobritsa A.P."/>
            <person name="Kutumbaka K.K."/>
            <person name="Werner K."/>
            <person name="Wiedmann M."/>
            <person name="Asmus A."/>
            <person name="Samadpour M."/>
        </authorList>
    </citation>
    <scope>NUCLEOTIDE SEQUENCE [LARGE SCALE GENOMIC DNA]</scope>
    <source>
        <strain evidence="5 6">IEH 97212</strain>
    </source>
</reference>
<dbReference type="Proteomes" id="UP000190256">
    <property type="component" value="Unassembled WGS sequence"/>
</dbReference>
<dbReference type="InterPro" id="IPR007892">
    <property type="entry name" value="CHASE4"/>
</dbReference>
<feature type="transmembrane region" description="Helical" evidence="1">
    <location>
        <begin position="6"/>
        <end position="25"/>
    </location>
</feature>
<keyword evidence="1" id="KW-1133">Transmembrane helix</keyword>
<dbReference type="PROSITE" id="PS50885">
    <property type="entry name" value="HAMP"/>
    <property type="match status" value="1"/>
</dbReference>
<evidence type="ECO:0000259" key="3">
    <source>
        <dbReference type="PROSITE" id="PS50885"/>
    </source>
</evidence>
<dbReference type="CDD" id="cd01948">
    <property type="entry name" value="EAL"/>
    <property type="match status" value="1"/>
</dbReference>
<dbReference type="PROSITE" id="PS50887">
    <property type="entry name" value="GGDEF"/>
    <property type="match status" value="1"/>
</dbReference>
<dbReference type="Pfam" id="PF00672">
    <property type="entry name" value="HAMP"/>
    <property type="match status" value="1"/>
</dbReference>